<feature type="domain" description="DDE Tnp4" evidence="4">
    <location>
        <begin position="283"/>
        <end position="339"/>
    </location>
</feature>
<comment type="cofactor">
    <cofactor evidence="1">
        <name>a divalent metal cation</name>
        <dbReference type="ChEBI" id="CHEBI:60240"/>
    </cofactor>
</comment>
<dbReference type="Proteomes" id="UP001152795">
    <property type="component" value="Unassembled WGS sequence"/>
</dbReference>
<sequence length="484" mass="54468">MSDLTSGQLKQFLDNIKLTLIGIMEGNVKSEKHDWFVSRKDRKDMTFNCGMGRFMTWQHEYISSYLKLWRECTWPLTMLVLKRRPRSLQGKHRKRPRGRAEESSTTPLLGQSPGAVAAKMKRRFTHTSVQPNLPQAKIAKVTAEPPVPSAKSMLNLMSSDLSDDALLSSVIEMECVLQTSLEVGVRSFIRRFSNGSTKRSRRSCKYMTNDECRSDFRVDLADLPILAEALRIPEKFVCLNRTLATGMEDLCVAHRRFAYPCRFSDMIPRSGRSVSELSLITSERIMYNGHKRIHAIKFQSVVAPNGLIANLYGPIEGKRHDAAMLRTSGLLDQLDQHYQSHGHTPLSSKIDAGTYTGTKGENIECPDNLSMQDEPETIGPSGIIGWHSITSLATALFELRNVSVLTTQVEENSIGLLNELPEKTRLANVDYPPRYKQDCAQTGAVHAQEVSVKNADSYTWDCQFKKIKHGVCYKTIDQVVISPV</sequence>
<dbReference type="PANTHER" id="PTHR34615:SF1">
    <property type="entry name" value="PX DOMAIN-CONTAINING PROTEIN"/>
    <property type="match status" value="1"/>
</dbReference>
<dbReference type="EMBL" id="CACRXK020002498">
    <property type="protein sequence ID" value="CAB3994601.1"/>
    <property type="molecule type" value="Genomic_DNA"/>
</dbReference>
<name>A0A7D9I0K4_PARCT</name>
<evidence type="ECO:0000313" key="6">
    <source>
        <dbReference type="Proteomes" id="UP001152795"/>
    </source>
</evidence>
<evidence type="ECO:0000313" key="5">
    <source>
        <dbReference type="EMBL" id="CAB3994601.1"/>
    </source>
</evidence>
<dbReference type="AlphaFoldDB" id="A0A7D9I0K4"/>
<organism evidence="5 6">
    <name type="scientific">Paramuricea clavata</name>
    <name type="common">Red gorgonian</name>
    <name type="synonym">Violescent sea-whip</name>
    <dbReference type="NCBI Taxonomy" id="317549"/>
    <lineage>
        <taxon>Eukaryota</taxon>
        <taxon>Metazoa</taxon>
        <taxon>Cnidaria</taxon>
        <taxon>Anthozoa</taxon>
        <taxon>Octocorallia</taxon>
        <taxon>Malacalcyonacea</taxon>
        <taxon>Plexauridae</taxon>
        <taxon>Paramuricea</taxon>
    </lineage>
</organism>
<gene>
    <name evidence="5" type="ORF">PACLA_8A039694</name>
</gene>
<evidence type="ECO:0000256" key="3">
    <source>
        <dbReference type="SAM" id="MobiDB-lite"/>
    </source>
</evidence>
<evidence type="ECO:0000256" key="1">
    <source>
        <dbReference type="ARBA" id="ARBA00001968"/>
    </source>
</evidence>
<protein>
    <recommendedName>
        <fullName evidence="4">DDE Tnp4 domain-containing protein</fullName>
    </recommendedName>
</protein>
<dbReference type="Pfam" id="PF13359">
    <property type="entry name" value="DDE_Tnp_4"/>
    <property type="match status" value="1"/>
</dbReference>
<feature type="compositionally biased region" description="Basic residues" evidence="3">
    <location>
        <begin position="86"/>
        <end position="97"/>
    </location>
</feature>
<accession>A0A7D9I0K4</accession>
<evidence type="ECO:0000259" key="4">
    <source>
        <dbReference type="Pfam" id="PF13359"/>
    </source>
</evidence>
<dbReference type="GO" id="GO:0046872">
    <property type="term" value="F:metal ion binding"/>
    <property type="evidence" value="ECO:0007669"/>
    <property type="project" value="UniProtKB-KW"/>
</dbReference>
<evidence type="ECO:0000256" key="2">
    <source>
        <dbReference type="ARBA" id="ARBA00022723"/>
    </source>
</evidence>
<dbReference type="PANTHER" id="PTHR34615">
    <property type="entry name" value="PX DOMAIN-CONTAINING PROTEIN"/>
    <property type="match status" value="1"/>
</dbReference>
<dbReference type="OrthoDB" id="10049726at2759"/>
<dbReference type="InterPro" id="IPR027806">
    <property type="entry name" value="HARBI1_dom"/>
</dbReference>
<proteinExistence type="predicted"/>
<comment type="caution">
    <text evidence="5">The sequence shown here is derived from an EMBL/GenBank/DDBJ whole genome shotgun (WGS) entry which is preliminary data.</text>
</comment>
<keyword evidence="6" id="KW-1185">Reference proteome</keyword>
<reference evidence="5" key="1">
    <citation type="submission" date="2020-04" db="EMBL/GenBank/DDBJ databases">
        <authorList>
            <person name="Alioto T."/>
            <person name="Alioto T."/>
            <person name="Gomez Garrido J."/>
        </authorList>
    </citation>
    <scope>NUCLEOTIDE SEQUENCE</scope>
    <source>
        <strain evidence="5">A484AB</strain>
    </source>
</reference>
<feature type="region of interest" description="Disordered" evidence="3">
    <location>
        <begin position="86"/>
        <end position="112"/>
    </location>
</feature>
<keyword evidence="2" id="KW-0479">Metal-binding</keyword>